<protein>
    <recommendedName>
        <fullName evidence="4">Reverse transcriptase domain-containing protein</fullName>
    </recommendedName>
</protein>
<keyword evidence="1" id="KW-0812">Transmembrane</keyword>
<feature type="transmembrane region" description="Helical" evidence="1">
    <location>
        <begin position="212"/>
        <end position="233"/>
    </location>
</feature>
<name>A0ABC9XXD4_GRUJA</name>
<evidence type="ECO:0000256" key="1">
    <source>
        <dbReference type="SAM" id="Phobius"/>
    </source>
</evidence>
<dbReference type="PANTHER" id="PTHR33332">
    <property type="entry name" value="REVERSE TRANSCRIPTASE DOMAIN-CONTAINING PROTEIN"/>
    <property type="match status" value="1"/>
</dbReference>
<organism evidence="2 3">
    <name type="scientific">Grus japonensis</name>
    <name type="common">Japanese crane</name>
    <name type="synonym">Red-crowned crane</name>
    <dbReference type="NCBI Taxonomy" id="30415"/>
    <lineage>
        <taxon>Eukaryota</taxon>
        <taxon>Metazoa</taxon>
        <taxon>Chordata</taxon>
        <taxon>Craniata</taxon>
        <taxon>Vertebrata</taxon>
        <taxon>Euteleostomi</taxon>
        <taxon>Archelosauria</taxon>
        <taxon>Archosauria</taxon>
        <taxon>Dinosauria</taxon>
        <taxon>Saurischia</taxon>
        <taxon>Theropoda</taxon>
        <taxon>Coelurosauria</taxon>
        <taxon>Aves</taxon>
        <taxon>Neognathae</taxon>
        <taxon>Neoaves</taxon>
        <taxon>Gruiformes</taxon>
        <taxon>Gruidae</taxon>
        <taxon>Grus</taxon>
    </lineage>
</organism>
<proteinExistence type="predicted"/>
<comment type="caution">
    <text evidence="2">The sequence shown here is derived from an EMBL/GenBank/DDBJ whole genome shotgun (WGS) entry which is preliminary data.</text>
</comment>
<dbReference type="AlphaFoldDB" id="A0ABC9XXD4"/>
<dbReference type="EMBL" id="BAAFJT010000036">
    <property type="protein sequence ID" value="GAB0202189.1"/>
    <property type="molecule type" value="Genomic_DNA"/>
</dbReference>
<keyword evidence="1" id="KW-0472">Membrane</keyword>
<accession>A0ABC9XXD4</accession>
<sequence length="711" mass="82211">MASGMECTLSKFADNTKLCGVVDMLEGRDAIERDLDRLGRWACVNRMKFNKAKCKVLHMGRLNPKHDYRLGEEWIERSPKEKDLGLLIDEKLSMSRQCALAAQKANCVLGCIKRGVTSRSREVILLLHSALVRPHLEYCVQLWGPQYRRDMELLERFQRRATKLIGQLEHLSYEDRLRELGLFSLEKRWLRGDLIVAFQYLKGTTGKMIHHFHTGIVLGVAAVSILLLAAASYCAVKKALFNIFVGDMASGMECTLSKFADNTKLCGVVDMLEGRDAIERDLDRLERWACVNRMKFNKAKCKVLHMGRLNPKHDYRLGEEWIERSPKEKDLGLLIDEKLSMSRQCALAAQKANRVLGCIKRGVTSRSREVILLLHSALVRPHLEYCVQLWGPQYRRDMELLERFQRRATKLIGQLEHLSYEDRLRELGLFSLEKRWLRGDLIVAFQYLKGPTGKMFDDDAKLCGAVDMLEGRDGIQRDLERLERWAHADRKKFNRAKCKFLHMGQLNAKHNYRLGGEWMESSPEEKDFGVLIDEQINMSWQCAFAVQKGTRFVGCVKSSVTSRLREVILEYYVQLWGPQYKKDMEQLERVQGRATKLIRGLEHLSYGDRLRELGLFSLEKRRLWGDLIAAFRYLKGAYKKSGDGLFIRECGDRTMGNGFKLIEGRFRGDIRKKFFTVRVMTDWKRLPREVVDAPSLEVFIMRLDGALGNLV</sequence>
<gene>
    <name evidence="2" type="ORF">GRJ2_002684500</name>
</gene>
<keyword evidence="3" id="KW-1185">Reference proteome</keyword>
<evidence type="ECO:0000313" key="3">
    <source>
        <dbReference type="Proteomes" id="UP001623348"/>
    </source>
</evidence>
<evidence type="ECO:0000313" key="2">
    <source>
        <dbReference type="EMBL" id="GAB0202189.1"/>
    </source>
</evidence>
<evidence type="ECO:0008006" key="4">
    <source>
        <dbReference type="Google" id="ProtNLM"/>
    </source>
</evidence>
<keyword evidence="1" id="KW-1133">Transmembrane helix</keyword>
<dbReference type="Proteomes" id="UP001623348">
    <property type="component" value="Unassembled WGS sequence"/>
</dbReference>
<reference evidence="2 3" key="1">
    <citation type="submission" date="2024-06" db="EMBL/GenBank/DDBJ databases">
        <title>The draft genome of Grus japonensis, version 3.</title>
        <authorList>
            <person name="Nabeshima K."/>
            <person name="Suzuki S."/>
            <person name="Onuma M."/>
        </authorList>
    </citation>
    <scope>NUCLEOTIDE SEQUENCE [LARGE SCALE GENOMIC DNA]</scope>
    <source>
        <strain evidence="2 3">451A</strain>
    </source>
</reference>